<dbReference type="Pfam" id="PF05685">
    <property type="entry name" value="Uma2"/>
    <property type="match status" value="1"/>
</dbReference>
<sequence length="117" mass="13134">MSTLLKVKYVCQPDLVFIAKEQAQIVGESAIEGAPALIVEVVSKGSVARDYIEKKEDYERFGVQEYWIVDPRNEVVLVYVLENGKYPLFSSAEEQNIVRSSVLAGFETNLKEIFAEG</sequence>
<dbReference type="SUPFAM" id="SSF52980">
    <property type="entry name" value="Restriction endonuclease-like"/>
    <property type="match status" value="1"/>
</dbReference>
<dbReference type="RefSeq" id="WP_114067699.1">
    <property type="nucleotide sequence ID" value="NZ_CP030850.1"/>
</dbReference>
<protein>
    <recommendedName>
        <fullName evidence="1">Putative restriction endonuclease domain-containing protein</fullName>
    </recommendedName>
</protein>
<dbReference type="Gene3D" id="3.90.1570.10">
    <property type="entry name" value="tt1808, chain A"/>
    <property type="match status" value="1"/>
</dbReference>
<dbReference type="CDD" id="cd06260">
    <property type="entry name" value="DUF820-like"/>
    <property type="match status" value="1"/>
</dbReference>
<dbReference type="Proteomes" id="UP000251993">
    <property type="component" value="Chromosome"/>
</dbReference>
<dbReference type="KEGG" id="run:DR864_14740"/>
<evidence type="ECO:0000313" key="2">
    <source>
        <dbReference type="EMBL" id="AXE18918.1"/>
    </source>
</evidence>
<name>A0A344TJU7_9BACT</name>
<dbReference type="EMBL" id="CP030850">
    <property type="protein sequence ID" value="AXE18918.1"/>
    <property type="molecule type" value="Genomic_DNA"/>
</dbReference>
<dbReference type="OrthoDB" id="9808428at2"/>
<accession>A0A344TJU7</accession>
<dbReference type="InterPro" id="IPR008538">
    <property type="entry name" value="Uma2"/>
</dbReference>
<dbReference type="AlphaFoldDB" id="A0A344TJU7"/>
<evidence type="ECO:0000259" key="1">
    <source>
        <dbReference type="Pfam" id="PF05685"/>
    </source>
</evidence>
<dbReference type="InterPro" id="IPR011335">
    <property type="entry name" value="Restrct_endonuc-II-like"/>
</dbReference>
<reference evidence="2 3" key="1">
    <citation type="submission" date="2018-07" db="EMBL/GenBank/DDBJ databases">
        <title>Genome sequencing of Runella.</title>
        <authorList>
            <person name="Baek M.-G."/>
            <person name="Yi H."/>
        </authorList>
    </citation>
    <scope>NUCLEOTIDE SEQUENCE [LARGE SCALE GENOMIC DNA]</scope>
    <source>
        <strain evidence="2 3">HYN0085</strain>
    </source>
</reference>
<feature type="domain" description="Putative restriction endonuclease" evidence="1">
    <location>
        <begin position="10"/>
        <end position="109"/>
    </location>
</feature>
<dbReference type="InterPro" id="IPR012296">
    <property type="entry name" value="Nuclease_put_TT1808"/>
</dbReference>
<keyword evidence="3" id="KW-1185">Reference proteome</keyword>
<organism evidence="2 3">
    <name type="scientific">Runella rosea</name>
    <dbReference type="NCBI Taxonomy" id="2259595"/>
    <lineage>
        <taxon>Bacteria</taxon>
        <taxon>Pseudomonadati</taxon>
        <taxon>Bacteroidota</taxon>
        <taxon>Cytophagia</taxon>
        <taxon>Cytophagales</taxon>
        <taxon>Spirosomataceae</taxon>
        <taxon>Runella</taxon>
    </lineage>
</organism>
<dbReference type="PANTHER" id="PTHR34107:SF4">
    <property type="entry name" value="SLL1222 PROTEIN"/>
    <property type="match status" value="1"/>
</dbReference>
<dbReference type="PANTHER" id="PTHR34107">
    <property type="entry name" value="SLL0198 PROTEIN-RELATED"/>
    <property type="match status" value="1"/>
</dbReference>
<evidence type="ECO:0000313" key="3">
    <source>
        <dbReference type="Proteomes" id="UP000251993"/>
    </source>
</evidence>
<proteinExistence type="predicted"/>
<gene>
    <name evidence="2" type="ORF">DR864_14740</name>
</gene>